<evidence type="ECO:0000256" key="5">
    <source>
        <dbReference type="SAM" id="Phobius"/>
    </source>
</evidence>
<gene>
    <name evidence="6" type="primary">dtpB_2</name>
    <name evidence="6" type="ORF">NCTC8179_05722</name>
</gene>
<dbReference type="InterPro" id="IPR036259">
    <property type="entry name" value="MFS_trans_sf"/>
</dbReference>
<evidence type="ECO:0000313" key="6">
    <source>
        <dbReference type="EMBL" id="STL02696.1"/>
    </source>
</evidence>
<evidence type="ECO:0000256" key="4">
    <source>
        <dbReference type="ARBA" id="ARBA00023136"/>
    </source>
</evidence>
<dbReference type="InterPro" id="IPR000109">
    <property type="entry name" value="POT_fam"/>
</dbReference>
<feature type="transmembrane region" description="Helical" evidence="5">
    <location>
        <begin position="49"/>
        <end position="69"/>
    </location>
</feature>
<organism evidence="6 7">
    <name type="scientific">Escherichia coli</name>
    <dbReference type="NCBI Taxonomy" id="562"/>
    <lineage>
        <taxon>Bacteria</taxon>
        <taxon>Pseudomonadati</taxon>
        <taxon>Pseudomonadota</taxon>
        <taxon>Gammaproteobacteria</taxon>
        <taxon>Enterobacterales</taxon>
        <taxon>Enterobacteriaceae</taxon>
        <taxon>Escherichia</taxon>
    </lineage>
</organism>
<protein>
    <submittedName>
        <fullName evidence="6">Putative oligopeptide transporter</fullName>
    </submittedName>
</protein>
<evidence type="ECO:0000256" key="3">
    <source>
        <dbReference type="ARBA" id="ARBA00022989"/>
    </source>
</evidence>
<sequence>MFVAFVLMLEAVVFYILYAQMPTSLNFFAINNVHHEILGFSINPVSFQALNPFWVVLASPILAGIYTHLGNKAKTSRCR</sequence>
<proteinExistence type="predicted"/>
<reference evidence="6 7" key="1">
    <citation type="submission" date="2018-06" db="EMBL/GenBank/DDBJ databases">
        <authorList>
            <consortium name="Pathogen Informatics"/>
            <person name="Doyle S."/>
        </authorList>
    </citation>
    <scope>NUCLEOTIDE SEQUENCE [LARGE SCALE GENOMIC DNA]</scope>
    <source>
        <strain evidence="6 7">NCTC8179</strain>
    </source>
</reference>
<keyword evidence="2 5" id="KW-0812">Transmembrane</keyword>
<evidence type="ECO:0000313" key="7">
    <source>
        <dbReference type="Proteomes" id="UP000255543"/>
    </source>
</evidence>
<evidence type="ECO:0000256" key="1">
    <source>
        <dbReference type="ARBA" id="ARBA00004141"/>
    </source>
</evidence>
<dbReference type="GO" id="GO:0016020">
    <property type="term" value="C:membrane"/>
    <property type="evidence" value="ECO:0007669"/>
    <property type="project" value="UniProtKB-SubCell"/>
</dbReference>
<keyword evidence="3 5" id="KW-1133">Transmembrane helix</keyword>
<dbReference type="GO" id="GO:0022857">
    <property type="term" value="F:transmembrane transporter activity"/>
    <property type="evidence" value="ECO:0007669"/>
    <property type="project" value="InterPro"/>
</dbReference>
<dbReference type="Gene3D" id="1.20.1250.20">
    <property type="entry name" value="MFS general substrate transporter like domains"/>
    <property type="match status" value="1"/>
</dbReference>
<evidence type="ECO:0000256" key="2">
    <source>
        <dbReference type="ARBA" id="ARBA00022692"/>
    </source>
</evidence>
<accession>A0A377AAK1</accession>
<dbReference type="Pfam" id="PF00854">
    <property type="entry name" value="PTR2"/>
    <property type="match status" value="1"/>
</dbReference>
<dbReference type="AlphaFoldDB" id="A0A377AAK1"/>
<name>A0A377AAK1_ECOLX</name>
<keyword evidence="4 5" id="KW-0472">Membrane</keyword>
<comment type="subcellular location">
    <subcellularLocation>
        <location evidence="1">Membrane</location>
        <topology evidence="1">Multi-pass membrane protein</topology>
    </subcellularLocation>
</comment>
<dbReference type="Proteomes" id="UP000255543">
    <property type="component" value="Unassembled WGS sequence"/>
</dbReference>
<dbReference type="EMBL" id="UGEB01000001">
    <property type="protein sequence ID" value="STL02696.1"/>
    <property type="molecule type" value="Genomic_DNA"/>
</dbReference>